<dbReference type="Proteomes" id="UP001161247">
    <property type="component" value="Chromosome 6"/>
</dbReference>
<evidence type="ECO:0000313" key="10">
    <source>
        <dbReference type="Proteomes" id="UP001161247"/>
    </source>
</evidence>
<dbReference type="PANTHER" id="PTHR21704:SF18">
    <property type="entry name" value="NIPPED-B-LIKE PROTEIN"/>
    <property type="match status" value="1"/>
</dbReference>
<feature type="compositionally biased region" description="Basic and acidic residues" evidence="7">
    <location>
        <begin position="170"/>
        <end position="194"/>
    </location>
</feature>
<feature type="compositionally biased region" description="Acidic residues" evidence="7">
    <location>
        <begin position="376"/>
        <end position="389"/>
    </location>
</feature>
<dbReference type="PANTHER" id="PTHR21704">
    <property type="entry name" value="NIPPED-B-LIKE PROTEIN DELANGIN SCC2-RELATED"/>
    <property type="match status" value="1"/>
</dbReference>
<reference evidence="9" key="1">
    <citation type="submission" date="2023-03" db="EMBL/GenBank/DDBJ databases">
        <authorList>
            <person name="Julca I."/>
        </authorList>
    </citation>
    <scope>NUCLEOTIDE SEQUENCE</scope>
</reference>
<dbReference type="GO" id="GO:0140588">
    <property type="term" value="P:chromatin looping"/>
    <property type="evidence" value="ECO:0007669"/>
    <property type="project" value="InterPro"/>
</dbReference>
<dbReference type="GO" id="GO:0061775">
    <property type="term" value="F:cohesin loader activity"/>
    <property type="evidence" value="ECO:0007669"/>
    <property type="project" value="InterPro"/>
</dbReference>
<dbReference type="Gene3D" id="1.25.10.10">
    <property type="entry name" value="Leucine-rich Repeat Variant"/>
    <property type="match status" value="1"/>
</dbReference>
<keyword evidence="4 6" id="KW-0539">Nucleus</keyword>
<feature type="region of interest" description="Disordered" evidence="7">
    <location>
        <begin position="1748"/>
        <end position="1804"/>
    </location>
</feature>
<sequence>MARYSTFGGSDGTGAGAGAGTGTGIPVGISLSNSVHSEVASCLPLPSLPVFCGALDQELRLFDEQQSAGSRSCNRRDVVKHAGKIAELLRDCDVSYLNLRPDVFPQPYGMAGHHELCNEVLRYNSEAFNCLAPGPSNEPVPNGNFAESIPPEMNVSFPDKFDGDTSENQSHQHTDEGNLSHQHDHVTASDETNHSRKPKVRKKVKDSLSPTMPDTIQCQEAVIRSFCEVLEDVCSRSEILSDDREEPEWLPLTFGDLKVVVSEIISIRAKKLLHLVPIDALSRLLRVLDHQIHRAEGLSIDECDHSDSEVMTSIWVALESIHAALGVMANVDMPKQIYKEEIIERIVEFSRHQIMDIMSACDASYRALHKQNDNGALEDDEDEEDDEEFGSATKKRRTTRNVKVRKSATNKASAAVNGILQKLCTIIGFLEDLLSIERLSDSCILQLIRTSFTTLLVDNIHLLQLKAISLISGIFHSYVPHRAYVMDEAVQVLLKLPFSKRVPRTYHLPDEEQRQIQIITALLIQIIHCSADLPEVLRQSTGVPSLEVFVDANYPPKCHEAITESCCLFWSRILQRLTGSKNQDSSELKLMIENLVVDLLATLNLPEFPASATILEVLCVLLLQNAGLKSKDIAARSMAIDLLGIIAARLKRDAVLCRNEKFWIVHQLIDAENLYPTDACSVCLDSRIDKQHYACQGCQRLFHVDCLAVGGDVGSIQSSFCHICICTKQLHVLKSYIEAQGKGDEKMNRKVESSCSSEVTNLEILQQMLLNYLQDSGSSYSNLFTRWFYLCLWLKDDPNSQEKFLYHLSRLKSKAILRDSSTVSPFLRRDAVKKITLALGQNSSFSRGFEKILQLLLASLRENSPVIRSRALRAVSIIVEADPEVLGDKLVQAAVEGRFCDSAISVREAALEIVGKHIASHPNVGLKYFEKVAERVKDTGVSVRKRAIKIIRDMCTSNPNFPEFASACIEILSRVNDEESSVQDLVCKTFFEFWFEETSGAQSHHYGDGSSVPLEVAKKTEQIVEILRKMRGYQLLVAVIKRNIALDFFPQSAKAAGINPVSLASVRRRCELMCKCLLEKILQVTEINNEETDVSMLPYVLLLHAFCLVDPVLCAPSSDPSQFVVTLQPYLKSQADTRVSAQLLESIIFIIDSVLPLLRKLPPSVVEELEQDLKQMIVRHSFLSVVHACIKCLCSLNKVSGKGANVVEYLIQLFYKRLDGLGLEHKQQVARSLFCLGLLIRYGFPLLNATGSSYKSIAVESSLNLFKKYLQAEDFVIKARALQALGYVLIAQPECMLDKDVAKILEATLSSSTDARLKMQSLQNVYEYLLDSEAQLEADKSSAVEDMTDGGQSVPVAAGAGDTNICGGIVQLYWDLILGRCLDVNEQVRQSALKIVEVVLRQGLVHPITCVPYLIALETDPQEANSKLANHLLMNMNEKYPAFFESRLGDGLQMSFMFMQCLNQNSRADLGPKSVSKLSSNVKGKSDSGSFANAKLGVSRIYKLIRGNRVSRNKFMASIVRKFDMPSWNDSAIPFLRYCTEILSLLPFTLPDEPLYLIYSINRVIQVRAGILEANMKASLNLLQGKVIEISPNGDIQPKPPLLDDNNNCSEAADLNQRALEDLNVEGLPRHASVDSEMPDVTVGNSVCTPVFDQQKVQADCLAASALQLLLKLKRHLKIVYSLDDTRCQAFSPNEPPKPGEFLSRQNIPFNISDMNIDQPSNYEEFLQRYQDFKNALKEDTVDYSTYTAHIKKKRPPSRRGGRSGRAYVGDDEDDENDDDWGSGMKRVNSSGRKVYNSRSRQRL</sequence>
<dbReference type="GO" id="GO:1990414">
    <property type="term" value="P:replication-born double-strand break repair via sister chromatid exchange"/>
    <property type="evidence" value="ECO:0007669"/>
    <property type="project" value="TreeGrafter"/>
</dbReference>
<dbReference type="EMBL" id="OX459123">
    <property type="protein sequence ID" value="CAI9109795.1"/>
    <property type="molecule type" value="Genomic_DNA"/>
</dbReference>
<dbReference type="InterPro" id="IPR024986">
    <property type="entry name" value="Nipped-B_C"/>
</dbReference>
<gene>
    <name evidence="9" type="ORF">OLC1_LOCUS17598</name>
</gene>
<feature type="compositionally biased region" description="Acidic residues" evidence="7">
    <location>
        <begin position="1770"/>
        <end position="1781"/>
    </location>
</feature>
<organism evidence="9 10">
    <name type="scientific">Oldenlandia corymbosa var. corymbosa</name>
    <dbReference type="NCBI Taxonomy" id="529605"/>
    <lineage>
        <taxon>Eukaryota</taxon>
        <taxon>Viridiplantae</taxon>
        <taxon>Streptophyta</taxon>
        <taxon>Embryophyta</taxon>
        <taxon>Tracheophyta</taxon>
        <taxon>Spermatophyta</taxon>
        <taxon>Magnoliopsida</taxon>
        <taxon>eudicotyledons</taxon>
        <taxon>Gunneridae</taxon>
        <taxon>Pentapetalae</taxon>
        <taxon>asterids</taxon>
        <taxon>lamiids</taxon>
        <taxon>Gentianales</taxon>
        <taxon>Rubiaceae</taxon>
        <taxon>Rubioideae</taxon>
        <taxon>Spermacoceae</taxon>
        <taxon>Hedyotis-Oldenlandia complex</taxon>
        <taxon>Oldenlandia</taxon>
    </lineage>
</organism>
<dbReference type="InterPro" id="IPR033031">
    <property type="entry name" value="Scc2/Nipped-B"/>
</dbReference>
<dbReference type="Pfam" id="PF12830">
    <property type="entry name" value="Nipped-B_C"/>
    <property type="match status" value="1"/>
</dbReference>
<dbReference type="Pfam" id="PF12765">
    <property type="entry name" value="Cohesin_HEAT"/>
    <property type="match status" value="1"/>
</dbReference>
<feature type="compositionally biased region" description="Basic residues" evidence="7">
    <location>
        <begin position="1750"/>
        <end position="1763"/>
    </location>
</feature>
<feature type="compositionally biased region" description="Basic residues" evidence="7">
    <location>
        <begin position="195"/>
        <end position="204"/>
    </location>
</feature>
<dbReference type="GO" id="GO:0034087">
    <property type="term" value="P:establishment of mitotic sister chromatid cohesion"/>
    <property type="evidence" value="ECO:0007669"/>
    <property type="project" value="TreeGrafter"/>
</dbReference>
<evidence type="ECO:0000256" key="6">
    <source>
        <dbReference type="RuleBase" id="RU364107"/>
    </source>
</evidence>
<accession>A0AAV1DS70</accession>
<feature type="domain" description="Sister chromatid cohesion C-terminal" evidence="8">
    <location>
        <begin position="1366"/>
        <end position="1564"/>
    </location>
</feature>
<feature type="region of interest" description="Disordered" evidence="7">
    <location>
        <begin position="136"/>
        <end position="211"/>
    </location>
</feature>
<comment type="subcellular location">
    <subcellularLocation>
        <location evidence="1 6">Nucleus</location>
    </subcellularLocation>
</comment>
<dbReference type="CDD" id="cd23958">
    <property type="entry name" value="SCC2"/>
    <property type="match status" value="1"/>
</dbReference>
<proteinExistence type="inferred from homology"/>
<feature type="region of interest" description="Disordered" evidence="7">
    <location>
        <begin position="375"/>
        <end position="396"/>
    </location>
</feature>
<comment type="similarity">
    <text evidence="2 6">Belongs to the SCC2/Nipped-B family.</text>
</comment>
<keyword evidence="5 6" id="KW-0131">Cell cycle</keyword>
<dbReference type="GO" id="GO:0003682">
    <property type="term" value="F:chromatin binding"/>
    <property type="evidence" value="ECO:0007669"/>
    <property type="project" value="TreeGrafter"/>
</dbReference>
<name>A0AAV1DS70_OLDCO</name>
<dbReference type="SUPFAM" id="SSF48371">
    <property type="entry name" value="ARM repeat"/>
    <property type="match status" value="1"/>
</dbReference>
<dbReference type="GO" id="GO:0071169">
    <property type="term" value="P:establishment of protein localization to chromatin"/>
    <property type="evidence" value="ECO:0007669"/>
    <property type="project" value="TreeGrafter"/>
</dbReference>
<dbReference type="GO" id="GO:0010468">
    <property type="term" value="P:regulation of gene expression"/>
    <property type="evidence" value="ECO:0007669"/>
    <property type="project" value="InterPro"/>
</dbReference>
<evidence type="ECO:0000259" key="8">
    <source>
        <dbReference type="Pfam" id="PF12830"/>
    </source>
</evidence>
<evidence type="ECO:0000256" key="3">
    <source>
        <dbReference type="ARBA" id="ARBA00022737"/>
    </source>
</evidence>
<dbReference type="InterPro" id="IPR026003">
    <property type="entry name" value="Cohesin_HEAT"/>
</dbReference>
<dbReference type="InterPro" id="IPR016024">
    <property type="entry name" value="ARM-type_fold"/>
</dbReference>
<evidence type="ECO:0000256" key="7">
    <source>
        <dbReference type="SAM" id="MobiDB-lite"/>
    </source>
</evidence>
<evidence type="ECO:0000256" key="2">
    <source>
        <dbReference type="ARBA" id="ARBA00009252"/>
    </source>
</evidence>
<keyword evidence="10" id="KW-1185">Reference proteome</keyword>
<evidence type="ECO:0000256" key="5">
    <source>
        <dbReference type="ARBA" id="ARBA00023306"/>
    </source>
</evidence>
<keyword evidence="3 6" id="KW-0677">Repeat</keyword>
<dbReference type="InterPro" id="IPR011989">
    <property type="entry name" value="ARM-like"/>
</dbReference>
<protein>
    <recommendedName>
        <fullName evidence="6">Sister chromatid cohesion protein</fullName>
    </recommendedName>
</protein>
<evidence type="ECO:0000313" key="9">
    <source>
        <dbReference type="EMBL" id="CAI9109795.1"/>
    </source>
</evidence>
<dbReference type="FunFam" id="1.25.10.10:FF:000697">
    <property type="entry name" value="Sister chromatid cohesion protein"/>
    <property type="match status" value="1"/>
</dbReference>
<dbReference type="GO" id="GO:0090694">
    <property type="term" value="C:Scc2-Scc4 cohesin loading complex"/>
    <property type="evidence" value="ECO:0007669"/>
    <property type="project" value="TreeGrafter"/>
</dbReference>
<evidence type="ECO:0000256" key="4">
    <source>
        <dbReference type="ARBA" id="ARBA00023242"/>
    </source>
</evidence>
<evidence type="ECO:0000256" key="1">
    <source>
        <dbReference type="ARBA" id="ARBA00004123"/>
    </source>
</evidence>